<organism evidence="2 3">
    <name type="scientific">Mycolicibacterium hodleri</name>
    <dbReference type="NCBI Taxonomy" id="49897"/>
    <lineage>
        <taxon>Bacteria</taxon>
        <taxon>Bacillati</taxon>
        <taxon>Actinomycetota</taxon>
        <taxon>Actinomycetes</taxon>
        <taxon>Mycobacteriales</taxon>
        <taxon>Mycobacteriaceae</taxon>
        <taxon>Mycolicibacterium</taxon>
    </lineage>
</organism>
<reference evidence="2 3" key="1">
    <citation type="submission" date="2018-10" db="EMBL/GenBank/DDBJ databases">
        <title>Draft genome of Mycobacterium hodleri strain B.</title>
        <authorList>
            <person name="Amande T.J."/>
            <person name="Mcgenity T.J."/>
        </authorList>
    </citation>
    <scope>NUCLEOTIDE SEQUENCE [LARGE SCALE GENOMIC DNA]</scope>
    <source>
        <strain evidence="2 3">B</strain>
    </source>
</reference>
<comment type="caution">
    <text evidence="2">The sequence shown here is derived from an EMBL/GenBank/DDBJ whole genome shotgun (WGS) entry which is preliminary data.</text>
</comment>
<evidence type="ECO:0000313" key="3">
    <source>
        <dbReference type="Proteomes" id="UP000315759"/>
    </source>
</evidence>
<dbReference type="EMBL" id="VIFX01000005">
    <property type="protein sequence ID" value="TQR87640.1"/>
    <property type="molecule type" value="Genomic_DNA"/>
</dbReference>
<feature type="transmembrane region" description="Helical" evidence="1">
    <location>
        <begin position="98"/>
        <end position="117"/>
    </location>
</feature>
<keyword evidence="1" id="KW-1133">Transmembrane helix</keyword>
<sequence length="132" mass="13885">MIVPSPSTIRQAAALVALEGLALVVVAVVFVVRALEGAHEVSISGYGTALWYVVMGAAVLTAAWALWTGRRWGRGIAVFAQLLLLPVAWYIAVGSQQWSYGIPVALVAAAGLALLFSPSAVQWLGQRPDDDA</sequence>
<keyword evidence="3" id="KW-1185">Reference proteome</keyword>
<evidence type="ECO:0000313" key="2">
    <source>
        <dbReference type="EMBL" id="TQR87640.1"/>
    </source>
</evidence>
<keyword evidence="1" id="KW-0472">Membrane</keyword>
<keyword evidence="1" id="KW-0812">Transmembrane</keyword>
<feature type="transmembrane region" description="Helical" evidence="1">
    <location>
        <begin position="74"/>
        <end position="92"/>
    </location>
</feature>
<evidence type="ECO:0008006" key="4">
    <source>
        <dbReference type="Google" id="ProtNLM"/>
    </source>
</evidence>
<protein>
    <recommendedName>
        <fullName evidence="4">Integral membrane protein</fullName>
    </recommendedName>
</protein>
<feature type="transmembrane region" description="Helical" evidence="1">
    <location>
        <begin position="49"/>
        <end position="67"/>
    </location>
</feature>
<dbReference type="Proteomes" id="UP000315759">
    <property type="component" value="Unassembled WGS sequence"/>
</dbReference>
<gene>
    <name evidence="2" type="ORF">D8S82_05440</name>
</gene>
<proteinExistence type="predicted"/>
<name>A0A544W5Z3_9MYCO</name>
<evidence type="ECO:0000256" key="1">
    <source>
        <dbReference type="SAM" id="Phobius"/>
    </source>
</evidence>
<accession>A0A544W5Z3</accession>
<dbReference type="AlphaFoldDB" id="A0A544W5Z3"/>
<feature type="transmembrane region" description="Helical" evidence="1">
    <location>
        <begin position="12"/>
        <end position="34"/>
    </location>
</feature>
<dbReference type="RefSeq" id="WP_142551095.1">
    <property type="nucleotide sequence ID" value="NZ_VIFX01000005.1"/>
</dbReference>